<dbReference type="SMART" id="SM00248">
    <property type="entry name" value="ANK"/>
    <property type="match status" value="2"/>
</dbReference>
<proteinExistence type="predicted"/>
<dbReference type="Gene3D" id="1.25.40.20">
    <property type="entry name" value="Ankyrin repeat-containing domain"/>
    <property type="match status" value="1"/>
</dbReference>
<evidence type="ECO:0000256" key="1">
    <source>
        <dbReference type="ARBA" id="ARBA00022737"/>
    </source>
</evidence>
<dbReference type="InterPro" id="IPR036770">
    <property type="entry name" value="Ankyrin_rpt-contain_sf"/>
</dbReference>
<reference evidence="4 5" key="1">
    <citation type="submission" date="2017-02" db="EMBL/GenBank/DDBJ databases">
        <title>Chromobacterium haemolyticum H5244.</title>
        <authorList>
            <person name="Gulvik C.A."/>
        </authorList>
    </citation>
    <scope>NUCLEOTIDE SEQUENCE [LARGE SCALE GENOMIC DNA]</scope>
    <source>
        <strain evidence="4 5">H5244</strain>
    </source>
</reference>
<feature type="repeat" description="ANK" evidence="3">
    <location>
        <begin position="4"/>
        <end position="36"/>
    </location>
</feature>
<dbReference type="SUPFAM" id="SSF48403">
    <property type="entry name" value="Ankyrin repeat"/>
    <property type="match status" value="1"/>
</dbReference>
<evidence type="ECO:0000256" key="3">
    <source>
        <dbReference type="PROSITE-ProRule" id="PRU00023"/>
    </source>
</evidence>
<dbReference type="PROSITE" id="PS50297">
    <property type="entry name" value="ANK_REP_REGION"/>
    <property type="match status" value="1"/>
</dbReference>
<dbReference type="InterPro" id="IPR002110">
    <property type="entry name" value="Ankyrin_rpt"/>
</dbReference>
<dbReference type="EMBL" id="MUKV01000022">
    <property type="protein sequence ID" value="OQS36497.1"/>
    <property type="molecule type" value="Genomic_DNA"/>
</dbReference>
<sequence length="92" mass="10111">MMGQGDTALHLAAASGDINRMRHEIDNNCDVNIVNTDGRAPAHFAAIKCKEQSDVNERGKILEGLGFLLKRGANFDLADNDGKTPRDYLPDW</sequence>
<dbReference type="Pfam" id="PF13606">
    <property type="entry name" value="Ank_3"/>
    <property type="match status" value="1"/>
</dbReference>
<evidence type="ECO:0000313" key="5">
    <source>
        <dbReference type="Proteomes" id="UP000192721"/>
    </source>
</evidence>
<evidence type="ECO:0000313" key="4">
    <source>
        <dbReference type="EMBL" id="OQS36497.1"/>
    </source>
</evidence>
<accession>A0A1W0CNV1</accession>
<comment type="caution">
    <text evidence="4">The sequence shown here is derived from an EMBL/GenBank/DDBJ whole genome shotgun (WGS) entry which is preliminary data.</text>
</comment>
<dbReference type="PANTHER" id="PTHR24201">
    <property type="entry name" value="ANK_REP_REGION DOMAIN-CONTAINING PROTEIN"/>
    <property type="match status" value="1"/>
</dbReference>
<dbReference type="InterPro" id="IPR050776">
    <property type="entry name" value="Ank_Repeat/CDKN_Inhibitor"/>
</dbReference>
<gene>
    <name evidence="4" type="ORF">B0T45_15625</name>
</gene>
<keyword evidence="1" id="KW-0677">Repeat</keyword>
<protein>
    <submittedName>
        <fullName evidence="4">Uncharacterized protein</fullName>
    </submittedName>
</protein>
<dbReference type="AlphaFoldDB" id="A0A1W0CNV1"/>
<dbReference type="PROSITE" id="PS50088">
    <property type="entry name" value="ANK_REPEAT"/>
    <property type="match status" value="1"/>
</dbReference>
<keyword evidence="2 3" id="KW-0040">ANK repeat</keyword>
<evidence type="ECO:0000256" key="2">
    <source>
        <dbReference type="ARBA" id="ARBA00023043"/>
    </source>
</evidence>
<name>A0A1W0CNV1_9NEIS</name>
<organism evidence="4 5">
    <name type="scientific">Chromobacterium haemolyticum</name>
    <dbReference type="NCBI Taxonomy" id="394935"/>
    <lineage>
        <taxon>Bacteria</taxon>
        <taxon>Pseudomonadati</taxon>
        <taxon>Pseudomonadota</taxon>
        <taxon>Betaproteobacteria</taxon>
        <taxon>Neisseriales</taxon>
        <taxon>Chromobacteriaceae</taxon>
        <taxon>Chromobacterium</taxon>
    </lineage>
</organism>
<dbReference type="Proteomes" id="UP000192721">
    <property type="component" value="Unassembled WGS sequence"/>
</dbReference>